<dbReference type="CDD" id="cd24006">
    <property type="entry name" value="ASKHA_NBD_PPX_GppA"/>
    <property type="match status" value="1"/>
</dbReference>
<evidence type="ECO:0000259" key="2">
    <source>
        <dbReference type="Pfam" id="PF02541"/>
    </source>
</evidence>
<dbReference type="CDD" id="cd00077">
    <property type="entry name" value="HDc"/>
    <property type="match status" value="1"/>
</dbReference>
<evidence type="ECO:0000259" key="3">
    <source>
        <dbReference type="Pfam" id="PF21447"/>
    </source>
</evidence>
<dbReference type="Gene3D" id="3.30.420.40">
    <property type="match status" value="1"/>
</dbReference>
<organism evidence="4 5">
    <name type="scientific">Turneriella parva (strain ATCC BAA-1111 / DSM 21527 / NCTC 11395 / H)</name>
    <name type="common">Leptospira parva</name>
    <dbReference type="NCBI Taxonomy" id="869212"/>
    <lineage>
        <taxon>Bacteria</taxon>
        <taxon>Pseudomonadati</taxon>
        <taxon>Spirochaetota</taxon>
        <taxon>Spirochaetia</taxon>
        <taxon>Leptospirales</taxon>
        <taxon>Leptospiraceae</taxon>
        <taxon>Turneriella</taxon>
    </lineage>
</organism>
<proteinExistence type="predicted"/>
<feature type="domain" description="Ppx/GppA phosphatase C-terminal" evidence="3">
    <location>
        <begin position="317"/>
        <end position="476"/>
    </location>
</feature>
<dbReference type="InterPro" id="IPR050273">
    <property type="entry name" value="GppA/Ppx_hydrolase"/>
</dbReference>
<keyword evidence="5" id="KW-1185">Reference proteome</keyword>
<keyword evidence="1" id="KW-0378">Hydrolase</keyword>
<evidence type="ECO:0000313" key="4">
    <source>
        <dbReference type="EMBL" id="AFM10784.1"/>
    </source>
</evidence>
<dbReference type="KEGG" id="tpx:Turpa_0122"/>
<dbReference type="GO" id="GO:0016462">
    <property type="term" value="F:pyrophosphatase activity"/>
    <property type="evidence" value="ECO:0007669"/>
    <property type="project" value="TreeGrafter"/>
</dbReference>
<dbReference type="EMBL" id="CP002959">
    <property type="protein sequence ID" value="AFM10784.1"/>
    <property type="molecule type" value="Genomic_DNA"/>
</dbReference>
<dbReference type="Pfam" id="PF02541">
    <property type="entry name" value="Ppx-GppA"/>
    <property type="match status" value="1"/>
</dbReference>
<dbReference type="PIRSF" id="PIRSF001267">
    <property type="entry name" value="Pyrophosphatase_GppA_Ppx"/>
    <property type="match status" value="1"/>
</dbReference>
<gene>
    <name evidence="4" type="ordered locus">Turpa_0122</name>
</gene>
<dbReference type="SUPFAM" id="SSF53067">
    <property type="entry name" value="Actin-like ATPase domain"/>
    <property type="match status" value="2"/>
</dbReference>
<dbReference type="Gene3D" id="1.10.3210.10">
    <property type="entry name" value="Hypothetical protein af1432"/>
    <property type="match status" value="1"/>
</dbReference>
<dbReference type="STRING" id="869212.Turpa_0122"/>
<dbReference type="PANTHER" id="PTHR30005:SF0">
    <property type="entry name" value="RETROGRADE REGULATION PROTEIN 2"/>
    <property type="match status" value="1"/>
</dbReference>
<feature type="domain" description="Ppx/GppA phosphatase N-terminal" evidence="2">
    <location>
        <begin position="22"/>
        <end position="299"/>
    </location>
</feature>
<dbReference type="InterPro" id="IPR003695">
    <property type="entry name" value="Ppx_GppA_N"/>
</dbReference>
<dbReference type="HOGENOM" id="CLU_025908_4_2_12"/>
<dbReference type="SUPFAM" id="SSF109604">
    <property type="entry name" value="HD-domain/PDEase-like"/>
    <property type="match status" value="1"/>
</dbReference>
<name>I4B0H7_TURPD</name>
<dbReference type="Pfam" id="PF21447">
    <property type="entry name" value="Ppx-GppA_III"/>
    <property type="match status" value="1"/>
</dbReference>
<evidence type="ECO:0000256" key="1">
    <source>
        <dbReference type="ARBA" id="ARBA00022801"/>
    </source>
</evidence>
<accession>I4B0H7</accession>
<dbReference type="InterPro" id="IPR048950">
    <property type="entry name" value="Ppx_GppA_C"/>
</dbReference>
<protein>
    <submittedName>
        <fullName evidence="4">Ppx/GppA phosphatase</fullName>
    </submittedName>
</protein>
<dbReference type="Gene3D" id="3.30.420.150">
    <property type="entry name" value="Exopolyphosphatase. Domain 2"/>
    <property type="match status" value="1"/>
</dbReference>
<dbReference type="OrthoDB" id="9814545at2"/>
<dbReference type="InterPro" id="IPR030673">
    <property type="entry name" value="PyroPPase_GppA_Ppx"/>
</dbReference>
<dbReference type="PATRIC" id="fig|869212.3.peg.81"/>
<dbReference type="InterPro" id="IPR003607">
    <property type="entry name" value="HD/PDEase_dom"/>
</dbReference>
<dbReference type="InterPro" id="IPR043129">
    <property type="entry name" value="ATPase_NBD"/>
</dbReference>
<dbReference type="PANTHER" id="PTHR30005">
    <property type="entry name" value="EXOPOLYPHOSPHATASE"/>
    <property type="match status" value="1"/>
</dbReference>
<dbReference type="Proteomes" id="UP000006048">
    <property type="component" value="Chromosome"/>
</dbReference>
<evidence type="ECO:0000313" key="5">
    <source>
        <dbReference type="Proteomes" id="UP000006048"/>
    </source>
</evidence>
<reference evidence="4 5" key="1">
    <citation type="submission" date="2012-06" db="EMBL/GenBank/DDBJ databases">
        <title>The complete chromosome of genome of Turneriella parva DSM 21527.</title>
        <authorList>
            <consortium name="US DOE Joint Genome Institute (JGI-PGF)"/>
            <person name="Lucas S."/>
            <person name="Han J."/>
            <person name="Lapidus A."/>
            <person name="Bruce D."/>
            <person name="Goodwin L."/>
            <person name="Pitluck S."/>
            <person name="Peters L."/>
            <person name="Kyrpides N."/>
            <person name="Mavromatis K."/>
            <person name="Ivanova N."/>
            <person name="Mikhailova N."/>
            <person name="Chertkov O."/>
            <person name="Detter J.C."/>
            <person name="Tapia R."/>
            <person name="Han C."/>
            <person name="Land M."/>
            <person name="Hauser L."/>
            <person name="Markowitz V."/>
            <person name="Cheng J.-F."/>
            <person name="Hugenholtz P."/>
            <person name="Woyke T."/>
            <person name="Wu D."/>
            <person name="Gronow S."/>
            <person name="Wellnitz S."/>
            <person name="Brambilla E."/>
            <person name="Klenk H.-P."/>
            <person name="Eisen J.A."/>
        </authorList>
    </citation>
    <scope>NUCLEOTIDE SEQUENCE [LARGE SCALE GENOMIC DNA]</scope>
    <source>
        <strain evidence="5">ATCC BAA-1111 / DSM 21527 / NCTC 11395 / H</strain>
    </source>
</reference>
<dbReference type="AlphaFoldDB" id="I4B0H7"/>
<dbReference type="RefSeq" id="WP_014801305.1">
    <property type="nucleotide sequence ID" value="NC_018020.1"/>
</dbReference>
<sequence length="504" mass="56975">MNIAIVDVGSNNIKLEIFEVNAEGHSHLVFSEKFPARLGADVFLTRKLRSENTEVAIGALKEIRRITQEFKCKQTVALATAALRECDSGDFIERARREAQINVTLISGLEEARLVYSGVRAHTSLGNRNFLVNDIGGGSTEILVCNDDDIHFVESLRLGTVRLREMFASEAKDLVKLIDRYVQRSVEPFLSDIARFKPEAGLSTGGTARTILEILREMGVSLREDLRLPVVEVRDFAEVVDQLSQMSRKELAKLKSIDEGRRDIILPGAALLLALLKHTRMTRFMVSPNGLRDGALADYVYNKVNKNVYLRSQAQFREAGLATIVDKYKMDRGHSQHVATLSAQLFDIFAEVHKLPADARDLLKAAAMLHDIGKFVDYSQHHKHALYLLSNMSLPGYNNDERDIIAHTARYHRKSNPKASHVEFQRLSARKQDTIIKLSVLLRIADSLDRSYSSSITGLRGTKIDARTWRMGFDTNAESQMERWAFNRKKESFEKVFETTLELE</sequence>